<sequence length="72" mass="8006">MVIGMVEDPSAGRARHCVFTEKEPVYARLTTTTNSNREQKVLSRSFSPNDEVIVRVSRTAHSFAASAFVVSY</sequence>
<dbReference type="Proteomes" id="UP000024635">
    <property type="component" value="Unassembled WGS sequence"/>
</dbReference>
<protein>
    <submittedName>
        <fullName evidence="1">Uncharacterized protein</fullName>
    </submittedName>
</protein>
<accession>A0A016RRU1</accession>
<dbReference type="AlphaFoldDB" id="A0A016RRU1"/>
<organism evidence="1 2">
    <name type="scientific">Ancylostoma ceylanicum</name>
    <dbReference type="NCBI Taxonomy" id="53326"/>
    <lineage>
        <taxon>Eukaryota</taxon>
        <taxon>Metazoa</taxon>
        <taxon>Ecdysozoa</taxon>
        <taxon>Nematoda</taxon>
        <taxon>Chromadorea</taxon>
        <taxon>Rhabditida</taxon>
        <taxon>Rhabditina</taxon>
        <taxon>Rhabditomorpha</taxon>
        <taxon>Strongyloidea</taxon>
        <taxon>Ancylostomatidae</taxon>
        <taxon>Ancylostomatinae</taxon>
        <taxon>Ancylostoma</taxon>
    </lineage>
</organism>
<comment type="caution">
    <text evidence="1">The sequence shown here is derived from an EMBL/GenBank/DDBJ whole genome shotgun (WGS) entry which is preliminary data.</text>
</comment>
<keyword evidence="2" id="KW-1185">Reference proteome</keyword>
<evidence type="ECO:0000313" key="1">
    <source>
        <dbReference type="EMBL" id="EYB81095.1"/>
    </source>
</evidence>
<name>A0A016RRU1_9BILA</name>
<dbReference type="EMBL" id="JARK01001729">
    <property type="protein sequence ID" value="EYB81095.1"/>
    <property type="molecule type" value="Genomic_DNA"/>
</dbReference>
<proteinExistence type="predicted"/>
<reference evidence="2" key="1">
    <citation type="journal article" date="2015" name="Nat. Genet.">
        <title>The genome and transcriptome of the zoonotic hookworm Ancylostoma ceylanicum identify infection-specific gene families.</title>
        <authorList>
            <person name="Schwarz E.M."/>
            <person name="Hu Y."/>
            <person name="Antoshechkin I."/>
            <person name="Miller M.M."/>
            <person name="Sternberg P.W."/>
            <person name="Aroian R.V."/>
        </authorList>
    </citation>
    <scope>NUCLEOTIDE SEQUENCE</scope>
    <source>
        <strain evidence="2">HY135</strain>
    </source>
</reference>
<evidence type="ECO:0000313" key="2">
    <source>
        <dbReference type="Proteomes" id="UP000024635"/>
    </source>
</evidence>
<gene>
    <name evidence="1" type="primary">Acey_s0393.g616</name>
    <name evidence="1" type="ORF">Y032_0393g616</name>
</gene>